<feature type="region of interest" description="Disordered" evidence="1">
    <location>
        <begin position="1"/>
        <end position="24"/>
    </location>
</feature>
<feature type="region of interest" description="Disordered" evidence="1">
    <location>
        <begin position="160"/>
        <end position="187"/>
    </location>
</feature>
<feature type="region of interest" description="Disordered" evidence="1">
    <location>
        <begin position="44"/>
        <end position="71"/>
    </location>
</feature>
<accession>A0ABU6XFE7</accession>
<evidence type="ECO:0000313" key="2">
    <source>
        <dbReference type="EMBL" id="MED6196762.1"/>
    </source>
</evidence>
<gene>
    <name evidence="2" type="ORF">PIB30_050418</name>
</gene>
<protein>
    <submittedName>
        <fullName evidence="2">Uncharacterized protein</fullName>
    </submittedName>
</protein>
<name>A0ABU6XFE7_9FABA</name>
<feature type="compositionally biased region" description="Basic and acidic residues" evidence="1">
    <location>
        <begin position="7"/>
        <end position="24"/>
    </location>
</feature>
<evidence type="ECO:0000256" key="1">
    <source>
        <dbReference type="SAM" id="MobiDB-lite"/>
    </source>
</evidence>
<dbReference type="Proteomes" id="UP001341840">
    <property type="component" value="Unassembled WGS sequence"/>
</dbReference>
<sequence>MTTPMHPDCKLDKDESAKDVDETQYRGFSEVRTTELYVEIADLGASSGGSNPHPQPVHIGPTHCPPVGGAPVMGSVASPSFDVNLPQDDDDRCDFDDNRSLGELAIVVAATTQPPSPPMGIAEPNPLVEEALRCDDFDDELAMIEGDSDEDVGIIPVSREVPSSSGTQQYPPHFSNINLEAGSGVGP</sequence>
<evidence type="ECO:0000313" key="3">
    <source>
        <dbReference type="Proteomes" id="UP001341840"/>
    </source>
</evidence>
<organism evidence="2 3">
    <name type="scientific">Stylosanthes scabra</name>
    <dbReference type="NCBI Taxonomy" id="79078"/>
    <lineage>
        <taxon>Eukaryota</taxon>
        <taxon>Viridiplantae</taxon>
        <taxon>Streptophyta</taxon>
        <taxon>Embryophyta</taxon>
        <taxon>Tracheophyta</taxon>
        <taxon>Spermatophyta</taxon>
        <taxon>Magnoliopsida</taxon>
        <taxon>eudicotyledons</taxon>
        <taxon>Gunneridae</taxon>
        <taxon>Pentapetalae</taxon>
        <taxon>rosids</taxon>
        <taxon>fabids</taxon>
        <taxon>Fabales</taxon>
        <taxon>Fabaceae</taxon>
        <taxon>Papilionoideae</taxon>
        <taxon>50 kb inversion clade</taxon>
        <taxon>dalbergioids sensu lato</taxon>
        <taxon>Dalbergieae</taxon>
        <taxon>Pterocarpus clade</taxon>
        <taxon>Stylosanthes</taxon>
    </lineage>
</organism>
<reference evidence="2 3" key="1">
    <citation type="journal article" date="2023" name="Plants (Basel)">
        <title>Bridging the Gap: Combining Genomics and Transcriptomics Approaches to Understand Stylosanthes scabra, an Orphan Legume from the Brazilian Caatinga.</title>
        <authorList>
            <person name="Ferreira-Neto J.R.C."/>
            <person name="da Silva M.D."/>
            <person name="Binneck E."/>
            <person name="de Melo N.F."/>
            <person name="da Silva R.H."/>
            <person name="de Melo A.L.T.M."/>
            <person name="Pandolfi V."/>
            <person name="Bustamante F.O."/>
            <person name="Brasileiro-Vidal A.C."/>
            <person name="Benko-Iseppon A.M."/>
        </authorList>
    </citation>
    <scope>NUCLEOTIDE SEQUENCE [LARGE SCALE GENOMIC DNA]</scope>
    <source>
        <tissue evidence="2">Leaves</tissue>
    </source>
</reference>
<proteinExistence type="predicted"/>
<dbReference type="EMBL" id="JASCZI010211795">
    <property type="protein sequence ID" value="MED6196762.1"/>
    <property type="molecule type" value="Genomic_DNA"/>
</dbReference>
<comment type="caution">
    <text evidence="2">The sequence shown here is derived from an EMBL/GenBank/DDBJ whole genome shotgun (WGS) entry which is preliminary data.</text>
</comment>
<keyword evidence="3" id="KW-1185">Reference proteome</keyword>
<feature type="compositionally biased region" description="Polar residues" evidence="1">
    <location>
        <begin position="161"/>
        <end position="178"/>
    </location>
</feature>